<dbReference type="GO" id="GO:0004312">
    <property type="term" value="F:fatty acid synthase activity"/>
    <property type="evidence" value="ECO:0007669"/>
    <property type="project" value="InterPro"/>
</dbReference>
<dbReference type="PANTHER" id="PTHR10982">
    <property type="entry name" value="MALONYL COA-ACYL CARRIER PROTEIN TRANSACYLASE"/>
    <property type="match status" value="1"/>
</dbReference>
<dbReference type="AlphaFoldDB" id="A0A0C3NUS0"/>
<dbReference type="Pfam" id="PF13452">
    <property type="entry name" value="FAS1_DH_region"/>
    <property type="match status" value="1"/>
</dbReference>
<dbReference type="OrthoDB" id="3243207at2759"/>
<keyword evidence="5" id="KW-1185">Reference proteome</keyword>
<organism evidence="4 5">
    <name type="scientific">Pisolithus tinctorius Marx 270</name>
    <dbReference type="NCBI Taxonomy" id="870435"/>
    <lineage>
        <taxon>Eukaryota</taxon>
        <taxon>Fungi</taxon>
        <taxon>Dikarya</taxon>
        <taxon>Basidiomycota</taxon>
        <taxon>Agaricomycotina</taxon>
        <taxon>Agaricomycetes</taxon>
        <taxon>Agaricomycetidae</taxon>
        <taxon>Boletales</taxon>
        <taxon>Sclerodermatineae</taxon>
        <taxon>Pisolithaceae</taxon>
        <taxon>Pisolithus</taxon>
    </lineage>
</organism>
<dbReference type="InterPro" id="IPR039569">
    <property type="entry name" value="FAS1-like_DH_region"/>
</dbReference>
<dbReference type="Gene3D" id="6.10.60.10">
    <property type="match status" value="1"/>
</dbReference>
<name>A0A0C3NUS0_PISTI</name>
<evidence type="ECO:0000256" key="1">
    <source>
        <dbReference type="ARBA" id="ARBA00022679"/>
    </source>
</evidence>
<reference evidence="5" key="2">
    <citation type="submission" date="2015-01" db="EMBL/GenBank/DDBJ databases">
        <title>Evolutionary Origins and Diversification of the Mycorrhizal Mutualists.</title>
        <authorList>
            <consortium name="DOE Joint Genome Institute"/>
            <consortium name="Mycorrhizal Genomics Consortium"/>
            <person name="Kohler A."/>
            <person name="Kuo A."/>
            <person name="Nagy L.G."/>
            <person name="Floudas D."/>
            <person name="Copeland A."/>
            <person name="Barry K.W."/>
            <person name="Cichocki N."/>
            <person name="Veneault-Fourrey C."/>
            <person name="LaButti K."/>
            <person name="Lindquist E.A."/>
            <person name="Lipzen A."/>
            <person name="Lundell T."/>
            <person name="Morin E."/>
            <person name="Murat C."/>
            <person name="Riley R."/>
            <person name="Ohm R."/>
            <person name="Sun H."/>
            <person name="Tunlid A."/>
            <person name="Henrissat B."/>
            <person name="Grigoriev I.V."/>
            <person name="Hibbett D.S."/>
            <person name="Martin F."/>
        </authorList>
    </citation>
    <scope>NUCLEOTIDE SEQUENCE [LARGE SCALE GENOMIC DNA]</scope>
    <source>
        <strain evidence="5">Marx 270</strain>
    </source>
</reference>
<dbReference type="InterPro" id="IPR003965">
    <property type="entry name" value="Fatty_acid_synthase"/>
</dbReference>
<reference evidence="4 5" key="1">
    <citation type="submission" date="2014-04" db="EMBL/GenBank/DDBJ databases">
        <authorList>
            <consortium name="DOE Joint Genome Institute"/>
            <person name="Kuo A."/>
            <person name="Kohler A."/>
            <person name="Costa M.D."/>
            <person name="Nagy L.G."/>
            <person name="Floudas D."/>
            <person name="Copeland A."/>
            <person name="Barry K.W."/>
            <person name="Cichocki N."/>
            <person name="Veneault-Fourrey C."/>
            <person name="LaButti K."/>
            <person name="Lindquist E.A."/>
            <person name="Lipzen A."/>
            <person name="Lundell T."/>
            <person name="Morin E."/>
            <person name="Murat C."/>
            <person name="Sun H."/>
            <person name="Tunlid A."/>
            <person name="Henrissat B."/>
            <person name="Grigoriev I.V."/>
            <person name="Hibbett D.S."/>
            <person name="Martin F."/>
            <person name="Nordberg H.P."/>
            <person name="Cantor M.N."/>
            <person name="Hua S.X."/>
        </authorList>
    </citation>
    <scope>NUCLEOTIDE SEQUENCE [LARGE SCALE GENOMIC DNA]</scope>
    <source>
        <strain evidence="4 5">Marx 270</strain>
    </source>
</reference>
<dbReference type="EMBL" id="KN832010">
    <property type="protein sequence ID" value="KIN98953.1"/>
    <property type="molecule type" value="Genomic_DNA"/>
</dbReference>
<evidence type="ECO:0000313" key="4">
    <source>
        <dbReference type="EMBL" id="KIN98953.1"/>
    </source>
</evidence>
<dbReference type="PANTHER" id="PTHR10982:SF21">
    <property type="entry name" value="FATTY ACID SYNTHASE SUBUNIT BETA"/>
    <property type="match status" value="1"/>
</dbReference>
<dbReference type="SUPFAM" id="SSF52151">
    <property type="entry name" value="FabD/lysophospholipase-like"/>
    <property type="match status" value="1"/>
</dbReference>
<protein>
    <submittedName>
        <fullName evidence="4">Uncharacterized protein</fullName>
    </submittedName>
</protein>
<evidence type="ECO:0000259" key="3">
    <source>
        <dbReference type="Pfam" id="PF13452"/>
    </source>
</evidence>
<feature type="domain" description="Malonyl-CoA:ACP transacylase (MAT)" evidence="2">
    <location>
        <begin position="398"/>
        <end position="596"/>
    </location>
</feature>
<evidence type="ECO:0000313" key="5">
    <source>
        <dbReference type="Proteomes" id="UP000054217"/>
    </source>
</evidence>
<dbReference type="Pfam" id="PF00698">
    <property type="entry name" value="Acyl_transf_1"/>
    <property type="match status" value="1"/>
</dbReference>
<dbReference type="Gene3D" id="3.10.129.10">
    <property type="entry name" value="Hotdog Thioesterase"/>
    <property type="match status" value="1"/>
</dbReference>
<dbReference type="InterPro" id="IPR016035">
    <property type="entry name" value="Acyl_Trfase/lysoPLipase"/>
</dbReference>
<dbReference type="PRINTS" id="PR01483">
    <property type="entry name" value="FASYNTHASE"/>
</dbReference>
<gene>
    <name evidence="4" type="ORF">M404DRAFT_966461</name>
</gene>
<accession>A0A0C3NUS0</accession>
<sequence>MDCTTRASTDLLQACGPVVELVAIIHTREDFHMLILKMYSALRQRDNICLARGFALVAPAISGHPHLIRYRSKGCVSHQDAAQGPSVVFCSTLLFLTCGSDLPDVSEWPNVLSGDELNRLKALAAHISTVRFVGPSDDFVPLFLQFKYAPSMEGGYDVRQGGNQNEAYKLARVNRIKAPVDLAIVTGWQAIAIMKAIIPPVIDGDLQKLVHLSNGFRLLLSAKPPGDEDACTTDVRITSMKNTDAGKVVQVRGYVYRDSQLIIELTSFLYRGRFIDFEKSFETVGELDYVAELTNDGACHKKASFVDFSEEGCQGNPVVAYLQRRGITGGCLVPWRSKKPPSHDVGFIGMVSPGDERFVKIRHIGTRDGNMVVKVVSFHQHGEKAIEGTAEVAQPTTVYRFTGQGSQEPAMGMDLHYSSPAARAVWDGVDALTCIVKDSPQEKTIHFCGIKGQAICQQCMDMTFDTLDEDGSFKTLALFAAIDAAFEDMCAKGFVQRHCFRWLLPFTLESMTDVLHISALVDAVFYCGTSMQWAIGRDVQNRSNYVICTANPSHISRILGEMALREVMDTIATRTGTLLEIVNYNIEIQKIDIAKQVKEVPYNVVAESFQAEGYIELERGFVAIPLPDIDVPFHSRYSWADLSKKVNPTFLNPDMLVRKYISNLVAKSFDRIGLLLSSAKNLLKSFLSNFSPTSLVSPCHTRLAGARAAQIHYEQEKGTFRVVNKGVEGHRGGAVPKVLV</sequence>
<dbReference type="InParanoid" id="A0A0C3NUS0"/>
<keyword evidence="1" id="KW-0808">Transferase</keyword>
<dbReference type="Gene3D" id="3.30.70.3330">
    <property type="match status" value="1"/>
</dbReference>
<feature type="domain" description="FAS1-like dehydratase" evidence="3">
    <location>
        <begin position="167"/>
        <end position="259"/>
    </location>
</feature>
<proteinExistence type="predicted"/>
<dbReference type="InterPro" id="IPR050830">
    <property type="entry name" value="Fungal_FAS"/>
</dbReference>
<dbReference type="Proteomes" id="UP000054217">
    <property type="component" value="Unassembled WGS sequence"/>
</dbReference>
<dbReference type="SUPFAM" id="SSF54637">
    <property type="entry name" value="Thioesterase/thiol ester dehydrase-isomerase"/>
    <property type="match status" value="1"/>
</dbReference>
<dbReference type="InterPro" id="IPR014043">
    <property type="entry name" value="Acyl_transferase_dom"/>
</dbReference>
<dbReference type="STRING" id="870435.A0A0C3NUS0"/>
<dbReference type="GO" id="GO:0006633">
    <property type="term" value="P:fatty acid biosynthetic process"/>
    <property type="evidence" value="ECO:0007669"/>
    <property type="project" value="InterPro"/>
</dbReference>
<evidence type="ECO:0000259" key="2">
    <source>
        <dbReference type="Pfam" id="PF00698"/>
    </source>
</evidence>
<dbReference type="HOGENOM" id="CLU_375118_0_0_1"/>
<dbReference type="InterPro" id="IPR029069">
    <property type="entry name" value="HotDog_dom_sf"/>
</dbReference>
<dbReference type="GO" id="GO:0005835">
    <property type="term" value="C:fatty acid synthase complex"/>
    <property type="evidence" value="ECO:0007669"/>
    <property type="project" value="InterPro"/>
</dbReference>